<dbReference type="GO" id="GO:0005886">
    <property type="term" value="C:plasma membrane"/>
    <property type="evidence" value="ECO:0007669"/>
    <property type="project" value="UniProtKB-SubCell"/>
</dbReference>
<feature type="domain" description="Methanolan biosynthesis EpsI" evidence="9">
    <location>
        <begin position="312"/>
        <end position="510"/>
    </location>
</feature>
<dbReference type="Pfam" id="PF11984">
    <property type="entry name" value="DUF3485"/>
    <property type="match status" value="1"/>
</dbReference>
<feature type="transmembrane region" description="Helical" evidence="8">
    <location>
        <begin position="80"/>
        <end position="98"/>
    </location>
</feature>
<keyword evidence="6 8" id="KW-1133">Transmembrane helix</keyword>
<reference evidence="10 11" key="1">
    <citation type="journal article" date="2008" name="Int. J. Syst. Evol. Microbiol.">
        <title>Neptunomonas japonica sp. nov., an Osedax japonicus symbiont-like bacterium isolated from sediment adjacent to sperm whale carcasses off Kagoshima, Japan.</title>
        <authorList>
            <person name="Miyazaki M."/>
            <person name="Nogi Y."/>
            <person name="Fujiwara Y."/>
            <person name="Kawato M."/>
            <person name="Kubokawa K."/>
            <person name="Horikoshi K."/>
        </authorList>
    </citation>
    <scope>NUCLEOTIDE SEQUENCE [LARGE SCALE GENOMIC DNA]</scope>
    <source>
        <strain evidence="10 11">JAMM 1380</strain>
    </source>
</reference>
<dbReference type="NCBIfam" id="TIGR04178">
    <property type="entry name" value="exo_archaeo"/>
    <property type="match status" value="1"/>
</dbReference>
<keyword evidence="5" id="KW-0378">Hydrolase</keyword>
<feature type="transmembrane region" description="Helical" evidence="8">
    <location>
        <begin position="305"/>
        <end position="326"/>
    </location>
</feature>
<evidence type="ECO:0000256" key="7">
    <source>
        <dbReference type="ARBA" id="ARBA00023136"/>
    </source>
</evidence>
<dbReference type="InterPro" id="IPR013426">
    <property type="entry name" value="EpsH-like"/>
</dbReference>
<evidence type="ECO:0000256" key="3">
    <source>
        <dbReference type="ARBA" id="ARBA00022670"/>
    </source>
</evidence>
<keyword evidence="11" id="KW-1185">Reference proteome</keyword>
<gene>
    <name evidence="10" type="ORF">NEJAP_0794</name>
</gene>
<dbReference type="InterPro" id="IPR017540">
    <property type="entry name" value="Exosortase-1"/>
</dbReference>
<feature type="transmembrane region" description="Helical" evidence="8">
    <location>
        <begin position="51"/>
        <end position="68"/>
    </location>
</feature>
<dbReference type="NCBIfam" id="TIGR02602">
    <property type="entry name" value="8TM_EpsH"/>
    <property type="match status" value="1"/>
</dbReference>
<dbReference type="GO" id="GO:0006508">
    <property type="term" value="P:proteolysis"/>
    <property type="evidence" value="ECO:0007669"/>
    <property type="project" value="UniProtKB-KW"/>
</dbReference>
<dbReference type="NCBIfam" id="TIGR02914">
    <property type="entry name" value="EpsI_fam"/>
    <property type="match status" value="1"/>
</dbReference>
<dbReference type="GO" id="GO:0008233">
    <property type="term" value="F:peptidase activity"/>
    <property type="evidence" value="ECO:0007669"/>
    <property type="project" value="UniProtKB-KW"/>
</dbReference>
<evidence type="ECO:0000256" key="8">
    <source>
        <dbReference type="SAM" id="Phobius"/>
    </source>
</evidence>
<dbReference type="InterPro" id="IPR026392">
    <property type="entry name" value="Exo/Archaeosortase_dom"/>
</dbReference>
<comment type="subcellular location">
    <subcellularLocation>
        <location evidence="1">Cell membrane</location>
        <topology evidence="1">Multi-pass membrane protein</topology>
    </subcellularLocation>
</comment>
<evidence type="ECO:0000256" key="5">
    <source>
        <dbReference type="ARBA" id="ARBA00022801"/>
    </source>
</evidence>
<organism evidence="10 11">
    <name type="scientific">Neptunomonas japonica JAMM 1380</name>
    <dbReference type="NCBI Taxonomy" id="1441457"/>
    <lineage>
        <taxon>Bacteria</taxon>
        <taxon>Pseudomonadati</taxon>
        <taxon>Pseudomonadota</taxon>
        <taxon>Gammaproteobacteria</taxon>
        <taxon>Oceanospirillales</taxon>
        <taxon>Oceanospirillaceae</taxon>
        <taxon>Neptunomonas</taxon>
    </lineage>
</organism>
<evidence type="ECO:0000259" key="9">
    <source>
        <dbReference type="Pfam" id="PF11984"/>
    </source>
</evidence>
<name>A0A7R6PI78_9GAMM</name>
<dbReference type="RefSeq" id="WP_201349416.1">
    <property type="nucleotide sequence ID" value="NZ_AP014546.1"/>
</dbReference>
<dbReference type="Pfam" id="PF09721">
    <property type="entry name" value="Exosortase_EpsH"/>
    <property type="match status" value="1"/>
</dbReference>
<proteinExistence type="predicted"/>
<dbReference type="NCBIfam" id="TIGR03109">
    <property type="entry name" value="exosort_XrtA"/>
    <property type="match status" value="1"/>
</dbReference>
<keyword evidence="7 8" id="KW-0472">Membrane</keyword>
<feature type="transmembrane region" description="Helical" evidence="8">
    <location>
        <begin position="104"/>
        <end position="123"/>
    </location>
</feature>
<dbReference type="AlphaFoldDB" id="A0A7R6PI78"/>
<evidence type="ECO:0000256" key="6">
    <source>
        <dbReference type="ARBA" id="ARBA00022989"/>
    </source>
</evidence>
<feature type="transmembrane region" description="Helical" evidence="8">
    <location>
        <begin position="259"/>
        <end position="279"/>
    </location>
</feature>
<feature type="transmembrane region" description="Helical" evidence="8">
    <location>
        <begin position="219"/>
        <end position="239"/>
    </location>
</feature>
<feature type="transmembrane region" description="Helical" evidence="8">
    <location>
        <begin position="128"/>
        <end position="145"/>
    </location>
</feature>
<feature type="transmembrane region" description="Helical" evidence="8">
    <location>
        <begin position="194"/>
        <end position="212"/>
    </location>
</feature>
<evidence type="ECO:0000256" key="4">
    <source>
        <dbReference type="ARBA" id="ARBA00022692"/>
    </source>
</evidence>
<dbReference type="InterPro" id="IPR019127">
    <property type="entry name" value="Exosortase"/>
</dbReference>
<dbReference type="EMBL" id="AP014546">
    <property type="protein sequence ID" value="BBB28751.1"/>
    <property type="molecule type" value="Genomic_DNA"/>
</dbReference>
<evidence type="ECO:0000313" key="10">
    <source>
        <dbReference type="EMBL" id="BBB28751.1"/>
    </source>
</evidence>
<evidence type="ECO:0000256" key="2">
    <source>
        <dbReference type="ARBA" id="ARBA00022475"/>
    </source>
</evidence>
<evidence type="ECO:0000313" key="11">
    <source>
        <dbReference type="Proteomes" id="UP000595332"/>
    </source>
</evidence>
<keyword evidence="4 8" id="KW-0812">Transmembrane</keyword>
<dbReference type="KEGG" id="njp:NEJAP_0794"/>
<feature type="transmembrane region" description="Helical" evidence="8">
    <location>
        <begin position="19"/>
        <end position="39"/>
    </location>
</feature>
<dbReference type="Proteomes" id="UP000595332">
    <property type="component" value="Chromosome"/>
</dbReference>
<evidence type="ECO:0000256" key="1">
    <source>
        <dbReference type="ARBA" id="ARBA00004651"/>
    </source>
</evidence>
<protein>
    <recommendedName>
        <fullName evidence="9">Methanolan biosynthesis EpsI domain-containing protein</fullName>
    </recommendedName>
</protein>
<keyword evidence="2" id="KW-1003">Cell membrane</keyword>
<accession>A0A7R6PI78</accession>
<dbReference type="InterPro" id="IPR014263">
    <property type="entry name" value="Methanolan_biosynth_EpsI"/>
</dbReference>
<sequence length="521" mass="58874">MTSAANDSMTISTRSSWRYFLPIVVVYLLLLTVFFYDTVESMVSIWSRSETFTHAFLILPISIWLVWEKRTHLKVMTPKPSWQGMAVLFAVGFLWLFGYLVDALVVQQLAWVAAFVAGVWAILGNRTTWVIAFPLAFLIFMVPFGEDLVPGMMEFTADFTIGLIRLTGIPVYREGLFFTLPSGNWSVVEACSGIRYLIASVTLGCLYSYLTYTSAKKRFIFIIVSIIVPIIANGLRAYIIVMLGHVSDMTIATGVDHLVYGWVFFGIVIFIMITIGARFRDDVDSTVHIEPSISASTKEYGFSKVLPLAVLTICLIGVWPALAYVIDQNEDSSGQPTEMLTLADVADWSSSNQAAWAWKPSNRGTEKLEQFFEKDGFKVAVYLQYLFKKRNNVELINSQNTLLDPEQSQWRIVGNDKRQLTLSTRTIEVKETLLKGEDKQLMIWSWYRIGERYTSNKYVAKLLEGFNRLTFGRQDEGEIIVAMEFDENIDSADQVVVLQSFVKGLLPNVEKSVDSKVASAK</sequence>
<keyword evidence="3" id="KW-0645">Protease</keyword>